<comment type="caution">
    <text evidence="1">The sequence shown here is derived from an EMBL/GenBank/DDBJ whole genome shotgun (WGS) entry which is preliminary data.</text>
</comment>
<dbReference type="EMBL" id="LAZR01016375">
    <property type="protein sequence ID" value="KKM04805.1"/>
    <property type="molecule type" value="Genomic_DNA"/>
</dbReference>
<gene>
    <name evidence="1" type="ORF">LCGC14_1760520</name>
</gene>
<sequence>MIINAKVLVKNTGKNKQRVEVRSPKYPRGKMLFSLPISDKNKEIKFFTDKKDLVGCPDKLSLGQIIRSDNVIYIFTSEILIK</sequence>
<protein>
    <submittedName>
        <fullName evidence="1">Uncharacterized protein</fullName>
    </submittedName>
</protein>
<accession>A0A0F9H181</accession>
<organism evidence="1">
    <name type="scientific">marine sediment metagenome</name>
    <dbReference type="NCBI Taxonomy" id="412755"/>
    <lineage>
        <taxon>unclassified sequences</taxon>
        <taxon>metagenomes</taxon>
        <taxon>ecological metagenomes</taxon>
    </lineage>
</organism>
<reference evidence="1" key="1">
    <citation type="journal article" date="2015" name="Nature">
        <title>Complex archaea that bridge the gap between prokaryotes and eukaryotes.</title>
        <authorList>
            <person name="Spang A."/>
            <person name="Saw J.H."/>
            <person name="Jorgensen S.L."/>
            <person name="Zaremba-Niedzwiedzka K."/>
            <person name="Martijn J."/>
            <person name="Lind A.E."/>
            <person name="van Eijk R."/>
            <person name="Schleper C."/>
            <person name="Guy L."/>
            <person name="Ettema T.J."/>
        </authorList>
    </citation>
    <scope>NUCLEOTIDE SEQUENCE</scope>
</reference>
<dbReference type="AlphaFoldDB" id="A0A0F9H181"/>
<proteinExistence type="predicted"/>
<name>A0A0F9H181_9ZZZZ</name>
<evidence type="ECO:0000313" key="1">
    <source>
        <dbReference type="EMBL" id="KKM04805.1"/>
    </source>
</evidence>